<gene>
    <name evidence="1" type="ORF">PROFUN_10390</name>
</gene>
<reference evidence="1 2" key="1">
    <citation type="journal article" date="2018" name="Genome Biol. Evol.">
        <title>Multiple Roots of Fruiting Body Formation in Amoebozoa.</title>
        <authorList>
            <person name="Hillmann F."/>
            <person name="Forbes G."/>
            <person name="Novohradska S."/>
            <person name="Ferling I."/>
            <person name="Riege K."/>
            <person name="Groth M."/>
            <person name="Westermann M."/>
            <person name="Marz M."/>
            <person name="Spaller T."/>
            <person name="Winckler T."/>
            <person name="Schaap P."/>
            <person name="Glockner G."/>
        </authorList>
    </citation>
    <scope>NUCLEOTIDE SEQUENCE [LARGE SCALE GENOMIC DNA]</scope>
    <source>
        <strain evidence="1 2">Jena</strain>
    </source>
</reference>
<organism evidence="1 2">
    <name type="scientific">Planoprotostelium fungivorum</name>
    <dbReference type="NCBI Taxonomy" id="1890364"/>
    <lineage>
        <taxon>Eukaryota</taxon>
        <taxon>Amoebozoa</taxon>
        <taxon>Evosea</taxon>
        <taxon>Variosea</taxon>
        <taxon>Cavosteliida</taxon>
        <taxon>Cavosteliaceae</taxon>
        <taxon>Planoprotostelium</taxon>
    </lineage>
</organism>
<dbReference type="InParanoid" id="A0A2P6NED6"/>
<proteinExistence type="predicted"/>
<protein>
    <submittedName>
        <fullName evidence="1">Uncharacterized protein</fullName>
    </submittedName>
</protein>
<name>A0A2P6NED6_9EUKA</name>
<sequence length="146" mass="16106">MRGQLLTAQGGVGRATDDFILRVLVVAGCFIKNNSHGNNRKVPIMSSDLSLQWCLCIWALASNGSAHSGHHSIPTWNGFRADDNSADLEANQPQKVSQLFEIMEPYLPRSPRGDMLSQTWLVYGTFGLLNADGQFHQLEARHKGAE</sequence>
<dbReference type="EMBL" id="MDYQ01000106">
    <property type="protein sequence ID" value="PRP82318.1"/>
    <property type="molecule type" value="Genomic_DNA"/>
</dbReference>
<accession>A0A2P6NED6</accession>
<evidence type="ECO:0000313" key="1">
    <source>
        <dbReference type="EMBL" id="PRP82318.1"/>
    </source>
</evidence>
<evidence type="ECO:0000313" key="2">
    <source>
        <dbReference type="Proteomes" id="UP000241769"/>
    </source>
</evidence>
<keyword evidence="2" id="KW-1185">Reference proteome</keyword>
<comment type="caution">
    <text evidence="1">The sequence shown here is derived from an EMBL/GenBank/DDBJ whole genome shotgun (WGS) entry which is preliminary data.</text>
</comment>
<dbReference type="Proteomes" id="UP000241769">
    <property type="component" value="Unassembled WGS sequence"/>
</dbReference>
<dbReference type="AlphaFoldDB" id="A0A2P6NED6"/>